<comment type="caution">
    <text evidence="1">The sequence shown here is derived from an EMBL/GenBank/DDBJ whole genome shotgun (WGS) entry which is preliminary data.</text>
</comment>
<dbReference type="Gene3D" id="3.90.226.10">
    <property type="entry name" value="2-enoyl-CoA Hydratase, Chain A, domain 1"/>
    <property type="match status" value="1"/>
</dbReference>
<sequence>MHVRDMRERPVDIYALRVLLAFAITGLALVGVGMARTEALPKPYRIPPPPKFELSLSADEQAFVFSGQVDFGLTEALRGLVAAHPQIKHMILDSAGGYIAEARGVVTVLRAHEISTHVDGHCASACALIFAGGTARSIAPEGRIGLHGYALLREQHFGMIDPEVEMQRDLAIYRAQSIDEQFVLRLATLPQVPMWYPDHAELRAAGMVTIP</sequence>
<accession>A0A543KEM6</accession>
<dbReference type="EMBL" id="VFPT01000001">
    <property type="protein sequence ID" value="TQM93538.1"/>
    <property type="molecule type" value="Genomic_DNA"/>
</dbReference>
<protein>
    <recommendedName>
        <fullName evidence="3">Clp protease</fullName>
    </recommendedName>
</protein>
<evidence type="ECO:0000313" key="1">
    <source>
        <dbReference type="EMBL" id="TQM93538.1"/>
    </source>
</evidence>
<gene>
    <name evidence="1" type="ORF">BD293_2175</name>
</gene>
<dbReference type="InterPro" id="IPR029045">
    <property type="entry name" value="ClpP/crotonase-like_dom_sf"/>
</dbReference>
<reference evidence="1 2" key="1">
    <citation type="submission" date="2019-06" db="EMBL/GenBank/DDBJ databases">
        <title>Genomic Encyclopedia of Archaeal and Bacterial Type Strains, Phase II (KMG-II): from individual species to whole genera.</title>
        <authorList>
            <person name="Goeker M."/>
        </authorList>
    </citation>
    <scope>NUCLEOTIDE SEQUENCE [LARGE SCALE GENOMIC DNA]</scope>
    <source>
        <strain evidence="1 2">DSM 18423</strain>
    </source>
</reference>
<evidence type="ECO:0008006" key="3">
    <source>
        <dbReference type="Google" id="ProtNLM"/>
    </source>
</evidence>
<dbReference type="SUPFAM" id="SSF52096">
    <property type="entry name" value="ClpP/crotonase"/>
    <property type="match status" value="1"/>
</dbReference>
<dbReference type="Proteomes" id="UP000320582">
    <property type="component" value="Unassembled WGS sequence"/>
</dbReference>
<proteinExistence type="predicted"/>
<keyword evidence="2" id="KW-1185">Reference proteome</keyword>
<dbReference type="AlphaFoldDB" id="A0A543KEM6"/>
<organism evidence="1 2">
    <name type="scientific">Roseinatronobacter monicus</name>
    <dbReference type="NCBI Taxonomy" id="393481"/>
    <lineage>
        <taxon>Bacteria</taxon>
        <taxon>Pseudomonadati</taxon>
        <taxon>Pseudomonadota</taxon>
        <taxon>Alphaproteobacteria</taxon>
        <taxon>Rhodobacterales</taxon>
        <taxon>Paracoccaceae</taxon>
        <taxon>Roseinatronobacter</taxon>
    </lineage>
</organism>
<evidence type="ECO:0000313" key="2">
    <source>
        <dbReference type="Proteomes" id="UP000320582"/>
    </source>
</evidence>
<name>A0A543KEM6_9RHOB</name>